<dbReference type="Gene3D" id="3.30.2110.10">
    <property type="entry name" value="CbiD-like"/>
    <property type="match status" value="1"/>
</dbReference>
<accession>A0A1I4SUF2</accession>
<comment type="function">
    <text evidence="5">Catalyzes the methylation of C-1 in cobalt-precorrin-5B to form cobalt-precorrin-6A.</text>
</comment>
<evidence type="ECO:0000256" key="1">
    <source>
        <dbReference type="ARBA" id="ARBA00022573"/>
    </source>
</evidence>
<dbReference type="PIRSF" id="PIRSF026782">
    <property type="entry name" value="CbiD"/>
    <property type="match status" value="1"/>
</dbReference>
<dbReference type="NCBIfam" id="NF000849">
    <property type="entry name" value="PRK00075.1-1"/>
    <property type="match status" value="1"/>
</dbReference>
<dbReference type="HAMAP" id="MF_00787">
    <property type="entry name" value="CbiD"/>
    <property type="match status" value="1"/>
</dbReference>
<dbReference type="UniPathway" id="UPA00148">
    <property type="reaction ID" value="UER00227"/>
</dbReference>
<comment type="caution">
    <text evidence="7">The sequence shown here is derived from an EMBL/GenBank/DDBJ whole genome shotgun (WGS) entry which is preliminary data.</text>
</comment>
<dbReference type="EMBL" id="PJNW01000011">
    <property type="protein sequence ID" value="PKR88541.1"/>
    <property type="molecule type" value="Genomic_DNA"/>
</dbReference>
<keyword evidence="8" id="KW-1185">Reference proteome</keyword>
<proteinExistence type="inferred from homology"/>
<feature type="region of interest" description="Disordered" evidence="6">
    <location>
        <begin position="1"/>
        <end position="20"/>
    </location>
</feature>
<dbReference type="PANTHER" id="PTHR35863">
    <property type="entry name" value="COBALT-PRECORRIN-5B C(1)-METHYLTRANSFERASE"/>
    <property type="match status" value="1"/>
</dbReference>
<evidence type="ECO:0000256" key="3">
    <source>
        <dbReference type="ARBA" id="ARBA00022679"/>
    </source>
</evidence>
<keyword evidence="4 5" id="KW-0949">S-adenosyl-L-methionine</keyword>
<dbReference type="GO" id="GO:0043780">
    <property type="term" value="F:cobalt-precorrin-5B C1-methyltransferase activity"/>
    <property type="evidence" value="ECO:0007669"/>
    <property type="project" value="RHEA"/>
</dbReference>
<comment type="catalytic activity">
    <reaction evidence="5">
        <text>Co-precorrin-5B + S-adenosyl-L-methionine = Co-precorrin-6A + S-adenosyl-L-homocysteine</text>
        <dbReference type="Rhea" id="RHEA:26285"/>
        <dbReference type="ChEBI" id="CHEBI:57856"/>
        <dbReference type="ChEBI" id="CHEBI:59789"/>
        <dbReference type="ChEBI" id="CHEBI:60063"/>
        <dbReference type="ChEBI" id="CHEBI:60064"/>
        <dbReference type="EC" id="2.1.1.195"/>
    </reaction>
</comment>
<evidence type="ECO:0000313" key="8">
    <source>
        <dbReference type="Proteomes" id="UP000233491"/>
    </source>
</evidence>
<reference evidence="7 8" key="1">
    <citation type="submission" date="2017-12" db="EMBL/GenBank/DDBJ databases">
        <title>Anaerobic carbon monoxide metabolism by Pleomorphomonas carboxyditropha sp. nov., a new mesophilic hydrogenogenic carboxidotroph.</title>
        <authorList>
            <person name="Esquivel-Elizondo S."/>
            <person name="Krajmalnik-Brown R."/>
        </authorList>
    </citation>
    <scope>NUCLEOTIDE SEQUENCE [LARGE SCALE GENOMIC DNA]</scope>
    <source>
        <strain evidence="7 8">R5-392</strain>
    </source>
</reference>
<dbReference type="Pfam" id="PF01888">
    <property type="entry name" value="CbiD"/>
    <property type="match status" value="1"/>
</dbReference>
<dbReference type="GO" id="GO:0032259">
    <property type="term" value="P:methylation"/>
    <property type="evidence" value="ECO:0007669"/>
    <property type="project" value="UniProtKB-KW"/>
</dbReference>
<evidence type="ECO:0000256" key="6">
    <source>
        <dbReference type="SAM" id="MobiDB-lite"/>
    </source>
</evidence>
<evidence type="ECO:0000313" key="7">
    <source>
        <dbReference type="EMBL" id="PKR88541.1"/>
    </source>
</evidence>
<dbReference type="PANTHER" id="PTHR35863:SF1">
    <property type="entry name" value="COBALT-PRECORRIN-5B C(1)-METHYLTRANSFERASE"/>
    <property type="match status" value="1"/>
</dbReference>
<sequence>MADTDKEADGGTPHLRRGWTTGSCATAATRAAFEGLVSSHFPDPVTVTLPGGQTPSFALATTASGEGWARAGVVKDAGDDPDVTHGALILATVRPAATGAGLVFRAGPGVGTVTRPGLPLAVGEPAINPVPRTMIARTLDEARAAIGGPADIEVEISVEHGEKLAERTLNGRLGIVGGLSILGTTGIVVPFSCAAWIASIQRGIDVARASGFTHVAASTGNTSEQAVKALHDLDDVQLIDMGDFAGGTLKYLRKAPVPRVTLALGFAKGVKLGQGLLDLHSKRGSVDLEALSAIVADLGGSDTLVRSVNGANTALEALTLCRAAGIPIAEAVAERGFATAAALIGGIGMELEVVLFDRTGGFLASTGFRKA</sequence>
<dbReference type="RefSeq" id="WP_101289994.1">
    <property type="nucleotide sequence ID" value="NZ_FOUQ01000004.1"/>
</dbReference>
<dbReference type="AlphaFoldDB" id="A0A1I4SUF2"/>
<dbReference type="InterPro" id="IPR036074">
    <property type="entry name" value="CbiD_sf"/>
</dbReference>
<keyword evidence="3 5" id="KW-0808">Transferase</keyword>
<keyword evidence="2 5" id="KW-0489">Methyltransferase</keyword>
<dbReference type="GO" id="GO:0019251">
    <property type="term" value="P:anaerobic cobalamin biosynthetic process"/>
    <property type="evidence" value="ECO:0007669"/>
    <property type="project" value="UniProtKB-UniRule"/>
</dbReference>
<comment type="pathway">
    <text evidence="5">Cofactor biosynthesis; adenosylcobalamin biosynthesis; cob(II)yrinate a,c-diamide from sirohydrochlorin (anaerobic route): step 6/10.</text>
</comment>
<name>A0A1I4SUF2_9HYPH</name>
<organism evidence="7 8">
    <name type="scientific">Pleomorphomonas diazotrophica</name>
    <dbReference type="NCBI Taxonomy" id="1166257"/>
    <lineage>
        <taxon>Bacteria</taxon>
        <taxon>Pseudomonadati</taxon>
        <taxon>Pseudomonadota</taxon>
        <taxon>Alphaproteobacteria</taxon>
        <taxon>Hyphomicrobiales</taxon>
        <taxon>Pleomorphomonadaceae</taxon>
        <taxon>Pleomorphomonas</taxon>
    </lineage>
</organism>
<protein>
    <recommendedName>
        <fullName evidence="5">Cobalt-precorrin-5B C(1)-methyltransferase</fullName>
        <ecNumber evidence="5">2.1.1.195</ecNumber>
    </recommendedName>
    <alternativeName>
        <fullName evidence="5">Cobalt-precorrin-6A synthase</fullName>
    </alternativeName>
</protein>
<keyword evidence="1 5" id="KW-0169">Cobalamin biosynthesis</keyword>
<evidence type="ECO:0000256" key="2">
    <source>
        <dbReference type="ARBA" id="ARBA00022603"/>
    </source>
</evidence>
<gene>
    <name evidence="5" type="primary">cbiD</name>
    <name evidence="7" type="ORF">CXZ10_14160</name>
</gene>
<dbReference type="NCBIfam" id="TIGR00312">
    <property type="entry name" value="cbiD"/>
    <property type="match status" value="1"/>
</dbReference>
<evidence type="ECO:0000256" key="5">
    <source>
        <dbReference type="HAMAP-Rule" id="MF_00787"/>
    </source>
</evidence>
<comment type="similarity">
    <text evidence="5">Belongs to the CbiD family.</text>
</comment>
<dbReference type="EC" id="2.1.1.195" evidence="5"/>
<dbReference type="InterPro" id="IPR002748">
    <property type="entry name" value="CbiD"/>
</dbReference>
<dbReference type="Proteomes" id="UP000233491">
    <property type="component" value="Unassembled WGS sequence"/>
</dbReference>
<evidence type="ECO:0000256" key="4">
    <source>
        <dbReference type="ARBA" id="ARBA00022691"/>
    </source>
</evidence>
<dbReference type="OrthoDB" id="6439987at2"/>
<dbReference type="SUPFAM" id="SSF111342">
    <property type="entry name" value="CbiD-like"/>
    <property type="match status" value="1"/>
</dbReference>